<dbReference type="Proteomes" id="UP000027731">
    <property type="component" value="Unassembled WGS sequence"/>
</dbReference>
<dbReference type="NCBIfam" id="TIGR00678">
    <property type="entry name" value="holB"/>
    <property type="match status" value="1"/>
</dbReference>
<accession>A0A073JNJ9</accession>
<organism evidence="1 2">
    <name type="scientific">Limosilactobacillus reuteri</name>
    <name type="common">Lactobacillus reuteri</name>
    <dbReference type="NCBI Taxonomy" id="1598"/>
    <lineage>
        <taxon>Bacteria</taxon>
        <taxon>Bacillati</taxon>
        <taxon>Bacillota</taxon>
        <taxon>Bacilli</taxon>
        <taxon>Lactobacillales</taxon>
        <taxon>Lactobacillaceae</taxon>
        <taxon>Limosilactobacillus</taxon>
    </lineage>
</organism>
<name>A0A073JNJ9_LIMRT</name>
<sequence length="337" mass="37896">MAEQRQTRAEKLQPAIITRFQKILSNNELAHAYLFVGPGGSGKMSIAQWLSLRLFCLHPQDNEPDLTCAECQRILSGNHPDIVYAAPEGRQIKVDEIRHLKAEFSKSAVEGNKKIFIIKDADKMTNGAANSLLKFIEEPGAGVYIFMLTTNKSAVLPTIRSRTQVIELPPLKRDALLTVLTEHNIPQSQQQIAVGITDSVAMIEQWQEDDWFASAVKGVIQWYQDTTRNGMLGFVDVQTNLQKVATDRDKQQVVLDLITLIWRDTLIVNSGITVTNRLHFNNNLGEIGEVVRKYSPQQLLAASQLTLETRHMLEQNISFQNIVEQLTIRLVQVLGIS</sequence>
<dbReference type="PANTHER" id="PTHR11669">
    <property type="entry name" value="REPLICATION FACTOR C / DNA POLYMERASE III GAMMA-TAU SUBUNIT"/>
    <property type="match status" value="1"/>
</dbReference>
<dbReference type="PANTHER" id="PTHR11669:SF8">
    <property type="entry name" value="DNA POLYMERASE III SUBUNIT DELTA"/>
    <property type="match status" value="1"/>
</dbReference>
<gene>
    <name evidence="1" type="ORF">LR3_02410</name>
</gene>
<reference evidence="1 2" key="1">
    <citation type="submission" date="2014-06" db="EMBL/GenBank/DDBJ databases">
        <title>Genetic determinant of reutericyclin biosynthesis of Lactobacillus reuteri.</title>
        <authorList>
            <person name="Lin X."/>
            <person name="Duar R."/>
            <person name="Walter J."/>
            <person name="Gaenzle M."/>
        </authorList>
    </citation>
    <scope>NUCLEOTIDE SEQUENCE [LARGE SCALE GENOMIC DNA]</scope>
    <source>
        <strain evidence="1 2">LTH2584</strain>
    </source>
</reference>
<dbReference type="Pfam" id="PF13177">
    <property type="entry name" value="DNA_pol3_delta2"/>
    <property type="match status" value="1"/>
</dbReference>
<dbReference type="InterPro" id="IPR050238">
    <property type="entry name" value="DNA_Rep/Repair_Clamp_Loader"/>
</dbReference>
<dbReference type="InterPro" id="IPR004622">
    <property type="entry name" value="DNA_pol_HolB"/>
</dbReference>
<dbReference type="AlphaFoldDB" id="A0A073JNJ9"/>
<dbReference type="PATRIC" id="fig|1598.90.peg.1835"/>
<evidence type="ECO:0000313" key="1">
    <source>
        <dbReference type="EMBL" id="KEK14673.1"/>
    </source>
</evidence>
<protein>
    <submittedName>
        <fullName evidence="1">DNA polymerase III subunit delta</fullName>
    </submittedName>
</protein>
<dbReference type="NCBIfam" id="NF005972">
    <property type="entry name" value="PRK08058.1"/>
    <property type="match status" value="1"/>
</dbReference>
<evidence type="ECO:0000313" key="2">
    <source>
        <dbReference type="Proteomes" id="UP000027731"/>
    </source>
</evidence>
<dbReference type="GO" id="GO:0006261">
    <property type="term" value="P:DNA-templated DNA replication"/>
    <property type="evidence" value="ECO:0007669"/>
    <property type="project" value="TreeGrafter"/>
</dbReference>
<dbReference type="InterPro" id="IPR027417">
    <property type="entry name" value="P-loop_NTPase"/>
</dbReference>
<comment type="caution">
    <text evidence="1">The sequence shown here is derived from an EMBL/GenBank/DDBJ whole genome shotgun (WGS) entry which is preliminary data.</text>
</comment>
<dbReference type="Gene3D" id="3.40.50.300">
    <property type="entry name" value="P-loop containing nucleotide triphosphate hydrolases"/>
    <property type="match status" value="1"/>
</dbReference>
<dbReference type="GO" id="GO:0008408">
    <property type="term" value="F:3'-5' exonuclease activity"/>
    <property type="evidence" value="ECO:0007669"/>
    <property type="project" value="InterPro"/>
</dbReference>
<proteinExistence type="predicted"/>
<dbReference type="GO" id="GO:0003887">
    <property type="term" value="F:DNA-directed DNA polymerase activity"/>
    <property type="evidence" value="ECO:0007669"/>
    <property type="project" value="InterPro"/>
</dbReference>
<dbReference type="EMBL" id="JOSX01000020">
    <property type="protein sequence ID" value="KEK14673.1"/>
    <property type="molecule type" value="Genomic_DNA"/>
</dbReference>
<dbReference type="SUPFAM" id="SSF52540">
    <property type="entry name" value="P-loop containing nucleoside triphosphate hydrolases"/>
    <property type="match status" value="1"/>
</dbReference>